<name>A0A7X6D634_9ACTN</name>
<organism evidence="2 3">
    <name type="scientific">Streptomyces lonarensis</name>
    <dbReference type="NCBI Taxonomy" id="700599"/>
    <lineage>
        <taxon>Bacteria</taxon>
        <taxon>Bacillati</taxon>
        <taxon>Actinomycetota</taxon>
        <taxon>Actinomycetes</taxon>
        <taxon>Kitasatosporales</taxon>
        <taxon>Streptomycetaceae</taxon>
        <taxon>Streptomyces</taxon>
    </lineage>
</organism>
<evidence type="ECO:0000313" key="3">
    <source>
        <dbReference type="Proteomes" id="UP000578686"/>
    </source>
</evidence>
<reference evidence="2 3" key="1">
    <citation type="submission" date="2020-03" db="EMBL/GenBank/DDBJ databases">
        <title>Draft genome of Streptomyces sp. ventii, isolated from the Axial Seamount in the Pacific Ocean, and resequencing of the two type strains Streptomyces lonarensis strain NCL 716 and Streptomyces bohaiensis strain 11A07.</title>
        <authorList>
            <person name="Loughran R.M."/>
            <person name="Pfannmuller K.M."/>
            <person name="Wasson B.J."/>
            <person name="Deadmond M.C."/>
            <person name="Paddock B.E."/>
            <person name="Koyack M.J."/>
            <person name="Gallegos D.A."/>
            <person name="Mitchell E.A."/>
            <person name="Ushijima B."/>
            <person name="Saw J.H."/>
            <person name="Mcphail K.L."/>
            <person name="Videau P."/>
        </authorList>
    </citation>
    <scope>NUCLEOTIDE SEQUENCE [LARGE SCALE GENOMIC DNA]</scope>
    <source>
        <strain evidence="2 3">NCL716</strain>
    </source>
</reference>
<sequence length="119" mass="12236">MRRTTARWTAGLGTAAAIGALTVGTTLQAQAGQQPPSATAPSPADFLAVDELPPHAHSDWYAGEVAPGLPEAPLDCFDGLVPATGASHRDYWTELDTSARQIVVRAADTTAAADLAAAR</sequence>
<evidence type="ECO:0000256" key="1">
    <source>
        <dbReference type="SAM" id="SignalP"/>
    </source>
</evidence>
<gene>
    <name evidence="2" type="ORF">HCN56_25590</name>
</gene>
<keyword evidence="3" id="KW-1185">Reference proteome</keyword>
<proteinExistence type="predicted"/>
<dbReference type="RefSeq" id="WP_167975035.1">
    <property type="nucleotide sequence ID" value="NZ_JAAVJD010000471.1"/>
</dbReference>
<feature type="chain" id="PRO_5038431381" evidence="1">
    <location>
        <begin position="32"/>
        <end position="119"/>
    </location>
</feature>
<accession>A0A7X6D634</accession>
<evidence type="ECO:0000313" key="2">
    <source>
        <dbReference type="EMBL" id="NJQ08847.1"/>
    </source>
</evidence>
<feature type="signal peptide" evidence="1">
    <location>
        <begin position="1"/>
        <end position="31"/>
    </location>
</feature>
<comment type="caution">
    <text evidence="2">The sequence shown here is derived from an EMBL/GenBank/DDBJ whole genome shotgun (WGS) entry which is preliminary data.</text>
</comment>
<dbReference type="EMBL" id="JAAVJD010000471">
    <property type="protein sequence ID" value="NJQ08847.1"/>
    <property type="molecule type" value="Genomic_DNA"/>
</dbReference>
<dbReference type="Proteomes" id="UP000578686">
    <property type="component" value="Unassembled WGS sequence"/>
</dbReference>
<keyword evidence="1" id="KW-0732">Signal</keyword>
<protein>
    <submittedName>
        <fullName evidence="2">Uncharacterized protein</fullName>
    </submittedName>
</protein>
<dbReference type="AlphaFoldDB" id="A0A7X6D634"/>